<evidence type="ECO:0000256" key="1">
    <source>
        <dbReference type="ARBA" id="ARBA00023284"/>
    </source>
</evidence>
<sequence>MKKIFIILAIILPLSVVHAITLGELFSKDDAQKKIQLPKFSVVDMNGKVHNNDTVKGKYLVVNFWATWCPPCLREIPAFVDFYDKHSDTVEILGMDYEQASIEKITEFTESFMVSYPIILSNNKNRAEFEKFGKVVGMPTTYIYTPDGTLINHYMGEVSMKTLEEAIR</sequence>
<name>A0A1J5TWQ1_9GAMM</name>
<accession>A0A1J5TWQ1</accession>
<dbReference type="PANTHER" id="PTHR42852">
    <property type="entry name" value="THIOL:DISULFIDE INTERCHANGE PROTEIN DSBE"/>
    <property type="match status" value="1"/>
</dbReference>
<dbReference type="PROSITE" id="PS00194">
    <property type="entry name" value="THIOREDOXIN_1"/>
    <property type="match status" value="1"/>
</dbReference>
<evidence type="ECO:0000259" key="2">
    <source>
        <dbReference type="PROSITE" id="PS51352"/>
    </source>
</evidence>
<dbReference type="InterPro" id="IPR036249">
    <property type="entry name" value="Thioredoxin-like_sf"/>
</dbReference>
<comment type="caution">
    <text evidence="3">The sequence shown here is derived from an EMBL/GenBank/DDBJ whole genome shotgun (WGS) entry which is preliminary data.</text>
</comment>
<dbReference type="PANTHER" id="PTHR42852:SF13">
    <property type="entry name" value="PROTEIN DIPZ"/>
    <property type="match status" value="1"/>
</dbReference>
<keyword evidence="1" id="KW-0676">Redox-active center</keyword>
<dbReference type="SUPFAM" id="SSF52833">
    <property type="entry name" value="Thioredoxin-like"/>
    <property type="match status" value="1"/>
</dbReference>
<protein>
    <submittedName>
        <fullName evidence="3">Redoxin</fullName>
    </submittedName>
</protein>
<dbReference type="EMBL" id="MIQH01000597">
    <property type="protein sequence ID" value="OIR24628.1"/>
    <property type="molecule type" value="Genomic_DNA"/>
</dbReference>
<dbReference type="CDD" id="cd02966">
    <property type="entry name" value="TlpA_like_family"/>
    <property type="match status" value="1"/>
</dbReference>
<dbReference type="Pfam" id="PF00578">
    <property type="entry name" value="AhpC-TSA"/>
    <property type="match status" value="1"/>
</dbReference>
<dbReference type="Gene3D" id="3.40.30.10">
    <property type="entry name" value="Glutaredoxin"/>
    <property type="match status" value="1"/>
</dbReference>
<gene>
    <name evidence="3" type="ORF">BGC33_11140</name>
</gene>
<dbReference type="InterPro" id="IPR000866">
    <property type="entry name" value="AhpC/TSA"/>
</dbReference>
<dbReference type="AlphaFoldDB" id="A0A1J5TWQ1"/>
<dbReference type="RefSeq" id="WP_071564491.1">
    <property type="nucleotide sequence ID" value="NZ_MIQH01000597.1"/>
</dbReference>
<dbReference type="Proteomes" id="UP000182798">
    <property type="component" value="Unassembled WGS sequence"/>
</dbReference>
<proteinExistence type="predicted"/>
<evidence type="ECO:0000313" key="4">
    <source>
        <dbReference type="Proteomes" id="UP000182798"/>
    </source>
</evidence>
<dbReference type="PROSITE" id="PS51352">
    <property type="entry name" value="THIOREDOXIN_2"/>
    <property type="match status" value="1"/>
</dbReference>
<reference evidence="4" key="1">
    <citation type="submission" date="2016-09" db="EMBL/GenBank/DDBJ databases">
        <title>Genome Sequence of Bathymodiolus thermophilus sulfur-oxidizing gill endosymbiont.</title>
        <authorList>
            <person name="Ponnudurai R."/>
            <person name="Kleiner M."/>
            <person name="Sayavedra L."/>
            <person name="Thuermer A."/>
            <person name="Felbeck H."/>
            <person name="Schlueter R."/>
            <person name="Schweder T."/>
            <person name="Markert S."/>
        </authorList>
    </citation>
    <scope>NUCLEOTIDE SEQUENCE [LARGE SCALE GENOMIC DNA]</scope>
    <source>
        <strain evidence="4">BAT/CrabSpa'14</strain>
    </source>
</reference>
<dbReference type="GO" id="GO:0016209">
    <property type="term" value="F:antioxidant activity"/>
    <property type="evidence" value="ECO:0007669"/>
    <property type="project" value="InterPro"/>
</dbReference>
<dbReference type="GO" id="GO:0015036">
    <property type="term" value="F:disulfide oxidoreductase activity"/>
    <property type="evidence" value="ECO:0007669"/>
    <property type="project" value="UniProtKB-ARBA"/>
</dbReference>
<evidence type="ECO:0000313" key="3">
    <source>
        <dbReference type="EMBL" id="OIR24628.1"/>
    </source>
</evidence>
<dbReference type="InterPro" id="IPR017937">
    <property type="entry name" value="Thioredoxin_CS"/>
</dbReference>
<organism evidence="3 4">
    <name type="scientific">Bathymodiolus thermophilus thioautotrophic gill symbiont</name>
    <dbReference type="NCBI Taxonomy" id="2360"/>
    <lineage>
        <taxon>Bacteria</taxon>
        <taxon>Pseudomonadati</taxon>
        <taxon>Pseudomonadota</taxon>
        <taxon>Gammaproteobacteria</taxon>
        <taxon>sulfur-oxidizing symbionts</taxon>
    </lineage>
</organism>
<dbReference type="OrthoDB" id="9788279at2"/>
<dbReference type="InterPro" id="IPR050553">
    <property type="entry name" value="Thioredoxin_ResA/DsbE_sf"/>
</dbReference>
<dbReference type="InterPro" id="IPR013766">
    <property type="entry name" value="Thioredoxin_domain"/>
</dbReference>
<feature type="domain" description="Thioredoxin" evidence="2">
    <location>
        <begin position="31"/>
        <end position="168"/>
    </location>
</feature>